<evidence type="ECO:0000313" key="11">
    <source>
        <dbReference type="EMBL" id="NLW34280.1"/>
    </source>
</evidence>
<dbReference type="Pfam" id="PF01087">
    <property type="entry name" value="GalP_UDP_transf"/>
    <property type="match status" value="1"/>
</dbReference>
<dbReference type="InterPro" id="IPR036265">
    <property type="entry name" value="HIT-like_sf"/>
</dbReference>
<feature type="domain" description="Galactose-1-phosphate uridyl transferase C-terminal" evidence="10">
    <location>
        <begin position="171"/>
        <end position="289"/>
    </location>
</feature>
<evidence type="ECO:0000256" key="7">
    <source>
        <dbReference type="PIRSR" id="PIRSR000808-1"/>
    </source>
</evidence>
<reference evidence="11" key="1">
    <citation type="journal article" date="2020" name="Biotechnol. Biofuels">
        <title>New insights from the biogas microbiome by comprehensive genome-resolved metagenomics of nearly 1600 species originating from multiple anaerobic digesters.</title>
        <authorList>
            <person name="Campanaro S."/>
            <person name="Treu L."/>
            <person name="Rodriguez-R L.M."/>
            <person name="Kovalovszki A."/>
            <person name="Ziels R.M."/>
            <person name="Maus I."/>
            <person name="Zhu X."/>
            <person name="Kougias P.G."/>
            <person name="Basile A."/>
            <person name="Luo G."/>
            <person name="Schluter A."/>
            <person name="Konstantinidis K.T."/>
            <person name="Angelidaki I."/>
        </authorList>
    </citation>
    <scope>NUCLEOTIDE SEQUENCE</scope>
    <source>
        <strain evidence="11">AS06rmzACSIP_7</strain>
    </source>
</reference>
<evidence type="ECO:0000256" key="3">
    <source>
        <dbReference type="ARBA" id="ARBA00022695"/>
    </source>
</evidence>
<protein>
    <submittedName>
        <fullName evidence="11">DUF4931 domain-containing protein</fullName>
    </submittedName>
</protein>
<evidence type="ECO:0000256" key="5">
    <source>
        <dbReference type="ARBA" id="ARBA00022833"/>
    </source>
</evidence>
<comment type="cofactor">
    <cofactor evidence="8">
        <name>Zn(2+)</name>
        <dbReference type="ChEBI" id="CHEBI:29105"/>
    </cofactor>
    <text evidence="8">Binds 1 zinc ion per subunit.</text>
</comment>
<feature type="active site" description="Tele-UMP-histidine intermediate" evidence="7">
    <location>
        <position position="150"/>
    </location>
</feature>
<feature type="binding site" evidence="8">
    <location>
        <position position="32"/>
    </location>
    <ligand>
        <name>Zn(2+)</name>
        <dbReference type="ChEBI" id="CHEBI:29105"/>
    </ligand>
</feature>
<dbReference type="GO" id="GO:0008270">
    <property type="term" value="F:zinc ion binding"/>
    <property type="evidence" value="ECO:0007669"/>
    <property type="project" value="InterPro"/>
</dbReference>
<evidence type="ECO:0000256" key="2">
    <source>
        <dbReference type="ARBA" id="ARBA00022679"/>
    </source>
</evidence>
<dbReference type="PANTHER" id="PTHR42763">
    <property type="entry name" value="ADP-GLUCOSE PHOSPHORYLASE"/>
    <property type="match status" value="1"/>
</dbReference>
<feature type="binding site" evidence="8">
    <location>
        <position position="29"/>
    </location>
    <ligand>
        <name>Zn(2+)</name>
        <dbReference type="ChEBI" id="CHEBI:29105"/>
    </ligand>
</feature>
<feature type="domain" description="Galactose-1-phosphate uridyl transferase N-terminal" evidence="9">
    <location>
        <begin position="28"/>
        <end position="160"/>
    </location>
</feature>
<keyword evidence="5 8" id="KW-0862">Zinc</keyword>
<keyword evidence="4 8" id="KW-0479">Metal-binding</keyword>
<name>A0A971RZH8_9BACT</name>
<evidence type="ECO:0000259" key="10">
    <source>
        <dbReference type="Pfam" id="PF02744"/>
    </source>
</evidence>
<comment type="caution">
    <text evidence="11">The sequence shown here is derived from an EMBL/GenBank/DDBJ whole genome shotgun (WGS) entry which is preliminary data.</text>
</comment>
<evidence type="ECO:0000259" key="9">
    <source>
        <dbReference type="Pfam" id="PF01087"/>
    </source>
</evidence>
<dbReference type="InterPro" id="IPR053177">
    <property type="entry name" value="ADP-glucose_phosphorylase"/>
</dbReference>
<gene>
    <name evidence="11" type="ORF">GXY80_02195</name>
</gene>
<feature type="binding site" evidence="8">
    <location>
        <position position="148"/>
    </location>
    <ligand>
        <name>Zn(2+)</name>
        <dbReference type="ChEBI" id="CHEBI:29105"/>
    </ligand>
</feature>
<proteinExistence type="inferred from homology"/>
<dbReference type="GO" id="GO:0006012">
    <property type="term" value="P:galactose metabolic process"/>
    <property type="evidence" value="ECO:0007669"/>
    <property type="project" value="InterPro"/>
</dbReference>
<comment type="similarity">
    <text evidence="1">Belongs to the galactose-1-phosphate uridylyltransferase type 1 family.</text>
</comment>
<evidence type="ECO:0000256" key="1">
    <source>
        <dbReference type="ARBA" id="ARBA00010951"/>
    </source>
</evidence>
<dbReference type="InterPro" id="IPR005850">
    <property type="entry name" value="GalP_Utransf_C"/>
</dbReference>
<evidence type="ECO:0000256" key="4">
    <source>
        <dbReference type="ARBA" id="ARBA00022723"/>
    </source>
</evidence>
<dbReference type="PANTHER" id="PTHR42763:SF1">
    <property type="entry name" value="UDP-GLUCOSE--HEXOSE-1-PHOSPHATE URIDYLYLTRANSFERASE"/>
    <property type="match status" value="1"/>
</dbReference>
<dbReference type="InterPro" id="IPR005849">
    <property type="entry name" value="GalP_Utransf_N"/>
</dbReference>
<dbReference type="GO" id="GO:0008108">
    <property type="term" value="F:UDP-glucose:hexose-1-phosphate uridylyltransferase activity"/>
    <property type="evidence" value="ECO:0007669"/>
    <property type="project" value="InterPro"/>
</dbReference>
<dbReference type="InterPro" id="IPR001937">
    <property type="entry name" value="GalP_UDPtransf1"/>
</dbReference>
<reference evidence="11" key="2">
    <citation type="submission" date="2020-01" db="EMBL/GenBank/DDBJ databases">
        <authorList>
            <person name="Campanaro S."/>
        </authorList>
    </citation>
    <scope>NUCLEOTIDE SEQUENCE</scope>
    <source>
        <strain evidence="11">AS06rmzACSIP_7</strain>
    </source>
</reference>
<dbReference type="EMBL" id="JAAYEE010000036">
    <property type="protein sequence ID" value="NLW34280.1"/>
    <property type="molecule type" value="Genomic_DNA"/>
</dbReference>
<sequence length="325" mass="37408">MAELRKDPVSGDWVVSGYTSTRISSTGECPFCPGNEKLTPKTIREIKAPDGVWAVRCFPATSPIFVIEVAEQKRAEGLYDKMGNVGAHEIIVEHRSHTTTMSSFSEAELSLVFDMYIDRIIDLKKDKRFKHVNIFKNHGELAGSYIFHPHSHVLATPTVPQRMNLELANAKRHYMQKERCLFCDILSQEVRQNKRVVTMNGNFITLCPFASKFPYETWILPRFHAADFENLRNGDVKHDLITIMLDLLKRIEKLTNAYTIVIHTSPNLLVGSLNDVKVSLEDYYHWHIEILPRDFRSSKYKREDEFYVVSITPEEAATSLKMQKT</sequence>
<evidence type="ECO:0000313" key="12">
    <source>
        <dbReference type="Proteomes" id="UP000777265"/>
    </source>
</evidence>
<dbReference type="PIRSF" id="PIRSF000808">
    <property type="entry name" value="GalT"/>
    <property type="match status" value="1"/>
</dbReference>
<dbReference type="Gene3D" id="3.30.428.10">
    <property type="entry name" value="HIT-like"/>
    <property type="match status" value="2"/>
</dbReference>
<dbReference type="Pfam" id="PF02744">
    <property type="entry name" value="GalP_UDP_tr_C"/>
    <property type="match status" value="1"/>
</dbReference>
<evidence type="ECO:0000256" key="8">
    <source>
        <dbReference type="PIRSR" id="PIRSR000808-3"/>
    </source>
</evidence>
<evidence type="ECO:0000256" key="6">
    <source>
        <dbReference type="ARBA" id="ARBA00023277"/>
    </source>
</evidence>
<dbReference type="SUPFAM" id="SSF54197">
    <property type="entry name" value="HIT-like"/>
    <property type="match status" value="2"/>
</dbReference>
<feature type="binding site" evidence="8">
    <location>
        <position position="97"/>
    </location>
    <ligand>
        <name>Zn(2+)</name>
        <dbReference type="ChEBI" id="CHEBI:29105"/>
    </ligand>
</feature>
<keyword evidence="3" id="KW-0548">Nucleotidyltransferase</keyword>
<keyword evidence="6" id="KW-0119">Carbohydrate metabolism</keyword>
<dbReference type="AlphaFoldDB" id="A0A971RZH8"/>
<accession>A0A971RZH8</accession>
<dbReference type="Proteomes" id="UP000777265">
    <property type="component" value="Unassembled WGS sequence"/>
</dbReference>
<keyword evidence="2" id="KW-0808">Transferase</keyword>
<organism evidence="11 12">
    <name type="scientific">Syntrophorhabdus aromaticivorans</name>
    <dbReference type="NCBI Taxonomy" id="328301"/>
    <lineage>
        <taxon>Bacteria</taxon>
        <taxon>Pseudomonadati</taxon>
        <taxon>Thermodesulfobacteriota</taxon>
        <taxon>Syntrophorhabdia</taxon>
        <taxon>Syntrophorhabdales</taxon>
        <taxon>Syntrophorhabdaceae</taxon>
        <taxon>Syntrophorhabdus</taxon>
    </lineage>
</organism>